<sequence>MNYTIERTDEEIIFRFPNDMTGESIKKALEHFQFTEVMSKSQATPSEIDSLVDDVRNGIWERTKLLLKEEPGFEHLMSNEEE</sequence>
<dbReference type="AlphaFoldDB" id="A0A923PQJ1"/>
<gene>
    <name evidence="1" type="ORF">H9S92_21235</name>
</gene>
<comment type="caution">
    <text evidence="1">The sequence shown here is derived from an EMBL/GenBank/DDBJ whole genome shotgun (WGS) entry which is preliminary data.</text>
</comment>
<evidence type="ECO:0000313" key="1">
    <source>
        <dbReference type="EMBL" id="MBC6996710.1"/>
    </source>
</evidence>
<dbReference type="Proteomes" id="UP000650081">
    <property type="component" value="Unassembled WGS sequence"/>
</dbReference>
<evidence type="ECO:0000313" key="2">
    <source>
        <dbReference type="Proteomes" id="UP000650081"/>
    </source>
</evidence>
<keyword evidence="2" id="KW-1185">Reference proteome</keyword>
<name>A0A923PQJ1_9BACT</name>
<dbReference type="EMBL" id="JACSIT010000154">
    <property type="protein sequence ID" value="MBC6996710.1"/>
    <property type="molecule type" value="Genomic_DNA"/>
</dbReference>
<accession>A0A923PQJ1</accession>
<reference evidence="1" key="1">
    <citation type="submission" date="2020-08" db="EMBL/GenBank/DDBJ databases">
        <title>Lewinella bacteria from marine environments.</title>
        <authorList>
            <person name="Zhong Y."/>
        </authorList>
    </citation>
    <scope>NUCLEOTIDE SEQUENCE</scope>
    <source>
        <strain evidence="1">KCTC 42187</strain>
    </source>
</reference>
<organism evidence="1 2">
    <name type="scientific">Neolewinella lacunae</name>
    <dbReference type="NCBI Taxonomy" id="1517758"/>
    <lineage>
        <taxon>Bacteria</taxon>
        <taxon>Pseudomonadati</taxon>
        <taxon>Bacteroidota</taxon>
        <taxon>Saprospiria</taxon>
        <taxon>Saprospirales</taxon>
        <taxon>Lewinellaceae</taxon>
        <taxon>Neolewinella</taxon>
    </lineage>
</organism>
<protein>
    <submittedName>
        <fullName evidence="1">Uncharacterized protein</fullName>
    </submittedName>
</protein>
<proteinExistence type="predicted"/>
<dbReference type="RefSeq" id="WP_187468719.1">
    <property type="nucleotide sequence ID" value="NZ_JACSIT010000154.1"/>
</dbReference>